<evidence type="ECO:0000313" key="5">
    <source>
        <dbReference type="Proteomes" id="UP000296216"/>
    </source>
</evidence>
<feature type="transmembrane region" description="Helical" evidence="1">
    <location>
        <begin position="7"/>
        <end position="24"/>
    </location>
</feature>
<reference evidence="4 6" key="2">
    <citation type="submission" date="2019-07" db="EMBL/GenBank/DDBJ databases">
        <title>Genomic Encyclopedia of Archaeal and Bacterial Type Strains, Phase II (KMG-II): from individual species to whole genera.</title>
        <authorList>
            <person name="Goeker M."/>
        </authorList>
    </citation>
    <scope>NUCLEOTIDE SEQUENCE [LARGE SCALE GENOMIC DNA]</scope>
    <source>
        <strain evidence="4 6">DSM 3754</strain>
    </source>
</reference>
<dbReference type="Proteomes" id="UP000323075">
    <property type="component" value="Unassembled WGS sequence"/>
</dbReference>
<dbReference type="InterPro" id="IPR058444">
    <property type="entry name" value="DUF8131"/>
</dbReference>
<gene>
    <name evidence="4" type="ORF">APQ99_00595</name>
    <name evidence="3" type="ORF">HBSAL_10885</name>
</gene>
<dbReference type="Pfam" id="PF26452">
    <property type="entry name" value="DUF8131"/>
    <property type="match status" value="1"/>
</dbReference>
<feature type="domain" description="DUF8131" evidence="2">
    <location>
        <begin position="1"/>
        <end position="60"/>
    </location>
</feature>
<keyword evidence="1" id="KW-1133">Transmembrane helix</keyword>
<evidence type="ECO:0000259" key="2">
    <source>
        <dbReference type="Pfam" id="PF26452"/>
    </source>
</evidence>
<evidence type="ECO:0000313" key="3">
    <source>
        <dbReference type="EMBL" id="QCC45819.1"/>
    </source>
</evidence>
<name>A0A4D6GVK9_HALS9</name>
<evidence type="ECO:0000313" key="6">
    <source>
        <dbReference type="Proteomes" id="UP000323075"/>
    </source>
</evidence>
<keyword evidence="1" id="KW-0812">Transmembrane</keyword>
<reference evidence="3 5" key="1">
    <citation type="journal article" date="2019" name="Microbiol. Resour. Announc.">
        <title>The Genome Sequence of the Halobacterium salinarum Type Strain Is Closely Related to That of Laboratory Strains NRC-1 and R1.</title>
        <authorList>
            <person name="Pfeiffer F."/>
            <person name="Marchfelder A."/>
            <person name="Habermann B."/>
            <person name="Dyall-Smith M.L."/>
        </authorList>
    </citation>
    <scope>NUCLEOTIDE SEQUENCE [LARGE SCALE GENOMIC DNA]</scope>
    <source>
        <strain evidence="3">91-R6</strain>
        <strain evidence="5">ATCC 33171 / DSM 3754 / JCM 8978 / NBRC 102687 / NCIMB 764 / 91-R6</strain>
    </source>
</reference>
<evidence type="ECO:0000313" key="4">
    <source>
        <dbReference type="EMBL" id="TYO82077.1"/>
    </source>
</evidence>
<protein>
    <recommendedName>
        <fullName evidence="2">DUF8131 domain-containing protein</fullName>
    </recommendedName>
</protein>
<feature type="transmembrane region" description="Helical" evidence="1">
    <location>
        <begin position="30"/>
        <end position="49"/>
    </location>
</feature>
<accession>A0A4D6GVK9</accession>
<reference evidence="3" key="3">
    <citation type="journal article" name="MicrobiologyOpen">
        <title>Whole-genome comparison between the type strain of Halobacterium salinarum (DSM 3754(T)) and the laboratory strains R1 and NRC-1.</title>
        <authorList>
            <person name="Pfeiffer F."/>
            <person name="Losensky G."/>
            <person name="Marchfelder A."/>
            <person name="Habermann B."/>
            <person name="Dyall-Smith M."/>
        </authorList>
    </citation>
    <scope>NUCLEOTIDE SEQUENCE</scope>
    <source>
        <strain evidence="3">91-R6</strain>
    </source>
</reference>
<dbReference type="AlphaFoldDB" id="A0A4D6GVK9"/>
<sequence length="63" mass="6455">MNVRPQVIATVMPLLSLVPVALYAAGQKAIAAVALGNVLIVAGCLYYMFSTAEADDAGHGVAH</sequence>
<dbReference type="Proteomes" id="UP000296216">
    <property type="component" value="Chromosome"/>
</dbReference>
<dbReference type="EMBL" id="CP038631">
    <property type="protein sequence ID" value="QCC45819.1"/>
    <property type="molecule type" value="Genomic_DNA"/>
</dbReference>
<proteinExistence type="predicted"/>
<organism evidence="3 5">
    <name type="scientific">Halobacterium salinarum (strain ATCC 33171 / DSM 3754 / JCM 8978 / NBRC 102687 / NCIMB 764 / 91-R6)</name>
    <dbReference type="NCBI Taxonomy" id="2597657"/>
    <lineage>
        <taxon>Archaea</taxon>
        <taxon>Methanobacteriati</taxon>
        <taxon>Methanobacteriota</taxon>
        <taxon>Stenosarchaea group</taxon>
        <taxon>Halobacteria</taxon>
        <taxon>Halobacteriales</taxon>
        <taxon>Halobacteriaceae</taxon>
        <taxon>Halobacterium</taxon>
    </lineage>
</organism>
<dbReference type="EMBL" id="VRYN01000001">
    <property type="protein sequence ID" value="TYO82077.1"/>
    <property type="molecule type" value="Genomic_DNA"/>
</dbReference>
<keyword evidence="1" id="KW-0472">Membrane</keyword>
<dbReference type="RefSeq" id="WP_010903630.1">
    <property type="nucleotide sequence ID" value="NZ_VRYN01000001.1"/>
</dbReference>
<dbReference type="GeneID" id="68694760"/>
<evidence type="ECO:0000256" key="1">
    <source>
        <dbReference type="SAM" id="Phobius"/>
    </source>
</evidence>